<dbReference type="Pfam" id="PF13409">
    <property type="entry name" value="GST_N_2"/>
    <property type="match status" value="1"/>
</dbReference>
<organism evidence="3 4">
    <name type="scientific">Escherichia coli</name>
    <dbReference type="NCBI Taxonomy" id="562"/>
    <lineage>
        <taxon>Bacteria</taxon>
        <taxon>Pseudomonadati</taxon>
        <taxon>Pseudomonadota</taxon>
        <taxon>Gammaproteobacteria</taxon>
        <taxon>Enterobacterales</taxon>
        <taxon>Enterobacteriaceae</taxon>
        <taxon>Escherichia</taxon>
    </lineage>
</organism>
<gene>
    <name evidence="3" type="primary">gstB</name>
    <name evidence="3" type="ORF">NCTC8500_02911</name>
</gene>
<evidence type="ECO:0000313" key="3">
    <source>
        <dbReference type="EMBL" id="STM39112.1"/>
    </source>
</evidence>
<sequence length="227" mass="26024">MIKVYGVPGWGSTISELMLTLADIPYQFVDVSGFDHEGASRELLKTLNPLCQVPTLALENDEIMTETAAIALMVLDRRPDLAPPVGRAERQLFQRLLVWLVANVYPTFTFADYPERWAPDAPEQLKKNVIEYRKSLYIWLNSQLTAEPYAFGEQLTLVDCYLCTMRTWGPGHEWFQDNATNISAIADAVCQLPKLQEVLKGMKLFEWDTRRLCYLLFSNFIHNDGRN</sequence>
<dbReference type="InterPro" id="IPR036282">
    <property type="entry name" value="Glutathione-S-Trfase_C_sf"/>
</dbReference>
<dbReference type="InterPro" id="IPR036249">
    <property type="entry name" value="Thioredoxin-like_sf"/>
</dbReference>
<reference evidence="3 4" key="1">
    <citation type="submission" date="2018-06" db="EMBL/GenBank/DDBJ databases">
        <authorList>
            <consortium name="Pathogen Informatics"/>
            <person name="Doyle S."/>
        </authorList>
    </citation>
    <scope>NUCLEOTIDE SEQUENCE [LARGE SCALE GENOMIC DNA]</scope>
    <source>
        <strain evidence="3 4">NCTC8500</strain>
    </source>
</reference>
<keyword evidence="3" id="KW-0808">Transferase</keyword>
<dbReference type="CDD" id="cd03057">
    <property type="entry name" value="GST_N_Beta"/>
    <property type="match status" value="1"/>
</dbReference>
<dbReference type="PROSITE" id="PS50405">
    <property type="entry name" value="GST_CTER"/>
    <property type="match status" value="1"/>
</dbReference>
<dbReference type="EC" id="2.5.1.18" evidence="3"/>
<dbReference type="AlphaFoldDB" id="A0A377DU35"/>
<evidence type="ECO:0000259" key="1">
    <source>
        <dbReference type="PROSITE" id="PS50404"/>
    </source>
</evidence>
<evidence type="ECO:0000259" key="2">
    <source>
        <dbReference type="PROSITE" id="PS50405"/>
    </source>
</evidence>
<dbReference type="Gene3D" id="1.20.1050.10">
    <property type="match status" value="1"/>
</dbReference>
<accession>A0A377DU35</accession>
<dbReference type="PROSITE" id="PS50404">
    <property type="entry name" value="GST_NTER"/>
    <property type="match status" value="1"/>
</dbReference>
<dbReference type="PANTHER" id="PTHR44051:SF8">
    <property type="entry name" value="GLUTATHIONE S-TRANSFERASE GSTA"/>
    <property type="match status" value="1"/>
</dbReference>
<dbReference type="InterPro" id="IPR004045">
    <property type="entry name" value="Glutathione_S-Trfase_N"/>
</dbReference>
<feature type="domain" description="GST C-terminal" evidence="2">
    <location>
        <begin position="86"/>
        <end position="211"/>
    </location>
</feature>
<proteinExistence type="predicted"/>
<name>A0A377DU35_ECOLX</name>
<dbReference type="InterPro" id="IPR010987">
    <property type="entry name" value="Glutathione-S-Trfase_C-like"/>
</dbReference>
<dbReference type="SUPFAM" id="SSF47616">
    <property type="entry name" value="GST C-terminal domain-like"/>
    <property type="match status" value="1"/>
</dbReference>
<dbReference type="EMBL" id="UGFG01000001">
    <property type="protein sequence ID" value="STM39112.1"/>
    <property type="molecule type" value="Genomic_DNA"/>
</dbReference>
<protein>
    <submittedName>
        <fullName evidence="3">Putative glutathione S-transferase</fullName>
        <ecNumber evidence="3">2.5.1.18</ecNumber>
    </submittedName>
</protein>
<dbReference type="PANTHER" id="PTHR44051">
    <property type="entry name" value="GLUTATHIONE S-TRANSFERASE-RELATED"/>
    <property type="match status" value="1"/>
</dbReference>
<evidence type="ECO:0000313" key="4">
    <source>
        <dbReference type="Proteomes" id="UP000254429"/>
    </source>
</evidence>
<dbReference type="GO" id="GO:0004364">
    <property type="term" value="F:glutathione transferase activity"/>
    <property type="evidence" value="ECO:0007669"/>
    <property type="project" value="UniProtKB-EC"/>
</dbReference>
<dbReference type="Gene3D" id="3.40.30.10">
    <property type="entry name" value="Glutaredoxin"/>
    <property type="match status" value="1"/>
</dbReference>
<feature type="domain" description="GST N-terminal" evidence="1">
    <location>
        <begin position="1"/>
        <end position="82"/>
    </location>
</feature>
<dbReference type="Proteomes" id="UP000254429">
    <property type="component" value="Unassembled WGS sequence"/>
</dbReference>
<dbReference type="SUPFAM" id="SSF52833">
    <property type="entry name" value="Thioredoxin-like"/>
    <property type="match status" value="1"/>
</dbReference>